<organism evidence="3 4">
    <name type="scientific">Necator americanus</name>
    <name type="common">Human hookworm</name>
    <dbReference type="NCBI Taxonomy" id="51031"/>
    <lineage>
        <taxon>Eukaryota</taxon>
        <taxon>Metazoa</taxon>
        <taxon>Ecdysozoa</taxon>
        <taxon>Nematoda</taxon>
        <taxon>Chromadorea</taxon>
        <taxon>Rhabditida</taxon>
        <taxon>Rhabditina</taxon>
        <taxon>Rhabditomorpha</taxon>
        <taxon>Strongyloidea</taxon>
        <taxon>Ancylostomatidae</taxon>
        <taxon>Bunostominae</taxon>
        <taxon>Necator</taxon>
    </lineage>
</organism>
<dbReference type="SMART" id="SM01310">
    <property type="entry name" value="RICTOR_V"/>
    <property type="match status" value="1"/>
</dbReference>
<dbReference type="PANTHER" id="PTHR13298:SF11">
    <property type="entry name" value="RAPAMYCIN-INSENSITIVE COMPANION OF MTOR"/>
    <property type="match status" value="1"/>
</dbReference>
<dbReference type="Gene3D" id="1.25.10.10">
    <property type="entry name" value="Leucine-rich Repeat Variant"/>
    <property type="match status" value="1"/>
</dbReference>
<name>A0ABR1CFZ8_NECAM</name>
<gene>
    <name evidence="3" type="primary">Necator_chrII.g7631</name>
    <name evidence="3" type="ORF">RB195_019837</name>
</gene>
<dbReference type="PANTHER" id="PTHR13298">
    <property type="entry name" value="CYTOSOLIC REGULATOR PIANISSIMO"/>
    <property type="match status" value="1"/>
</dbReference>
<dbReference type="InterPro" id="IPR028268">
    <property type="entry name" value="Pianissimo_fam"/>
</dbReference>
<reference evidence="3 4" key="1">
    <citation type="submission" date="2023-08" db="EMBL/GenBank/DDBJ databases">
        <title>A Necator americanus chromosomal reference genome.</title>
        <authorList>
            <person name="Ilik V."/>
            <person name="Petrzelkova K.J."/>
            <person name="Pardy F."/>
            <person name="Fuh T."/>
            <person name="Niatou-Singa F.S."/>
            <person name="Gouil Q."/>
            <person name="Baker L."/>
            <person name="Ritchie M.E."/>
            <person name="Jex A.R."/>
            <person name="Gazzola D."/>
            <person name="Li H."/>
            <person name="Toshio Fujiwara R."/>
            <person name="Zhan B."/>
            <person name="Aroian R.V."/>
            <person name="Pafco B."/>
            <person name="Schwarz E.M."/>
        </authorList>
    </citation>
    <scope>NUCLEOTIDE SEQUENCE [LARGE SCALE GENOMIC DNA]</scope>
    <source>
        <strain evidence="3 4">Aroian</strain>
        <tissue evidence="3">Whole animal</tissue>
    </source>
</reference>
<evidence type="ECO:0000259" key="2">
    <source>
        <dbReference type="SMART" id="SM01310"/>
    </source>
</evidence>
<feature type="domain" description="Rapamycin-insensitive companion of mTOR" evidence="2">
    <location>
        <begin position="225"/>
        <end position="296"/>
    </location>
</feature>
<comment type="caution">
    <text evidence="3">The sequence shown here is derived from an EMBL/GenBank/DDBJ whole genome shotgun (WGS) entry which is preliminary data.</text>
</comment>
<dbReference type="SUPFAM" id="SSF48371">
    <property type="entry name" value="ARM repeat"/>
    <property type="match status" value="1"/>
</dbReference>
<dbReference type="InterPro" id="IPR029452">
    <property type="entry name" value="RICTOR_V"/>
</dbReference>
<feature type="region of interest" description="Disordered" evidence="1">
    <location>
        <begin position="309"/>
        <end position="383"/>
    </location>
</feature>
<feature type="compositionally biased region" description="Low complexity" evidence="1">
    <location>
        <begin position="324"/>
        <end position="339"/>
    </location>
</feature>
<protein>
    <recommendedName>
        <fullName evidence="2">Rapamycin-insensitive companion of mTOR domain-containing protein</fullName>
    </recommendedName>
</protein>
<dbReference type="InterPro" id="IPR016024">
    <property type="entry name" value="ARM-type_fold"/>
</dbReference>
<feature type="compositionally biased region" description="Low complexity" evidence="1">
    <location>
        <begin position="347"/>
        <end position="364"/>
    </location>
</feature>
<proteinExistence type="predicted"/>
<dbReference type="Proteomes" id="UP001303046">
    <property type="component" value="Unassembled WGS sequence"/>
</dbReference>
<dbReference type="InterPro" id="IPR011989">
    <property type="entry name" value="ARM-like"/>
</dbReference>
<dbReference type="EMBL" id="JAVFWL010000002">
    <property type="protein sequence ID" value="KAK6737374.1"/>
    <property type="molecule type" value="Genomic_DNA"/>
</dbReference>
<keyword evidence="4" id="KW-1185">Reference proteome</keyword>
<sequence>MVPSTSAAYVKVIVSCLEYEHDYCYLSKVILQKALTSTCESARRWCTRFLSVLAYRRLPNFGEWGFRLLLGQLGDQSVKVVRHAIRILHMWIPFYKDAARWLRTAQLDNFGEAGTLLKVHVYADEQSCEFDEAGTREAVELWLDSFGVRYVEAIDDNMRDALLSVRRSLSGTFSRTSGDRPQNVTFPTPAHLFYSLSCHEFGRSLLCGMKVIETLLSSFSEEEDPMKVKAALMGLGHIGSHTEGFKLLPSPVVPQMVRIAEEFPVLSVRGYAFWALNLLSASLSGAAALARLGWESNRHRETLDYMLKKGDDDADTQPIPSPFSSNPQIIIRSPRSRSGSENRAQFSSRQRSSSAEMSKSTESTPRIASSLPRVRRTRSATDVCPGFDQKKVLRRESDDVQPRYERAVTGDSVFTSGLGSLSEDSTEVGRRQTAGLDSLIGEWESRSRTSTIAYCLHQGLIADKSHLAMQGTVADMVRDPHHSNAAREKWRLAPLKTKRTLEVNRNLADPAVYVYMTNDEELSLSRYRREVLGDPWLHDELLRREMEPTPSIQTSHMSHVIALPSEVNVICSNIFPSRYAVSAMDLIVSVFSPDATDELEDRGARSGHGRSQRSDASITHSAYRCFYCSSKEKSDFVLPQEDIAGLRQEVLNQVDMLEIQQTTPEKKLLMLRKLHPWLFEWPCLYADVLELLDEYRFKSKSRAFLQEIFYNALRI</sequence>
<evidence type="ECO:0000313" key="3">
    <source>
        <dbReference type="EMBL" id="KAK6737374.1"/>
    </source>
</evidence>
<dbReference type="InterPro" id="IPR029453">
    <property type="entry name" value="Rictor_IV"/>
</dbReference>
<evidence type="ECO:0000313" key="4">
    <source>
        <dbReference type="Proteomes" id="UP001303046"/>
    </source>
</evidence>
<accession>A0ABR1CFZ8</accession>
<evidence type="ECO:0000256" key="1">
    <source>
        <dbReference type="SAM" id="MobiDB-lite"/>
    </source>
</evidence>
<dbReference type="Pfam" id="PF14663">
    <property type="entry name" value="RasGEF_N_2"/>
    <property type="match status" value="1"/>
</dbReference>
<dbReference type="Pfam" id="PF14668">
    <property type="entry name" value="RICTOR_V"/>
    <property type="match status" value="1"/>
</dbReference>